<reference evidence="2 3" key="1">
    <citation type="submission" date="2021-03" db="EMBL/GenBank/DDBJ databases">
        <title>Fibrella sp. HMF5036 genome sequencing and assembly.</title>
        <authorList>
            <person name="Kang H."/>
            <person name="Kim H."/>
            <person name="Bae S."/>
            <person name="Joh K."/>
        </authorList>
    </citation>
    <scope>NUCLEOTIDE SEQUENCE [LARGE SCALE GENOMIC DNA]</scope>
    <source>
        <strain evidence="2 3">HMF5036</strain>
    </source>
</reference>
<gene>
    <name evidence="2" type="ORF">J2I48_05290</name>
</gene>
<dbReference type="AlphaFoldDB" id="A0A939JV24"/>
<evidence type="ECO:0000256" key="1">
    <source>
        <dbReference type="SAM" id="MobiDB-lite"/>
    </source>
</evidence>
<feature type="compositionally biased region" description="Basic and acidic residues" evidence="1">
    <location>
        <begin position="55"/>
        <end position="66"/>
    </location>
</feature>
<dbReference type="EMBL" id="JAFMYU010000003">
    <property type="protein sequence ID" value="MBO0930397.1"/>
    <property type="molecule type" value="Genomic_DNA"/>
</dbReference>
<accession>A0A939JV24</accession>
<evidence type="ECO:0000313" key="2">
    <source>
        <dbReference type="EMBL" id="MBO0930397.1"/>
    </source>
</evidence>
<name>A0A939JV24_9BACT</name>
<feature type="region of interest" description="Disordered" evidence="1">
    <location>
        <begin position="1"/>
        <end position="66"/>
    </location>
</feature>
<keyword evidence="3" id="KW-1185">Reference proteome</keyword>
<evidence type="ECO:0000313" key="3">
    <source>
        <dbReference type="Proteomes" id="UP000664795"/>
    </source>
</evidence>
<sequence length="66" mass="7475">MIERPESGQSPSDEDPKPGTFLKEVNEDTDVDADEVKDKSDGMQETDYLGRSNLRNRDKESEEDKA</sequence>
<organism evidence="2 3">
    <name type="scientific">Fibrella aquatilis</name>
    <dbReference type="NCBI Taxonomy" id="2817059"/>
    <lineage>
        <taxon>Bacteria</taxon>
        <taxon>Pseudomonadati</taxon>
        <taxon>Bacteroidota</taxon>
        <taxon>Cytophagia</taxon>
        <taxon>Cytophagales</taxon>
        <taxon>Spirosomataceae</taxon>
        <taxon>Fibrella</taxon>
    </lineage>
</organism>
<dbReference type="RefSeq" id="WP_207334361.1">
    <property type="nucleotide sequence ID" value="NZ_JAFMYU010000003.1"/>
</dbReference>
<proteinExistence type="predicted"/>
<protein>
    <submittedName>
        <fullName evidence="2">Uncharacterized protein</fullName>
    </submittedName>
</protein>
<dbReference type="Proteomes" id="UP000664795">
    <property type="component" value="Unassembled WGS sequence"/>
</dbReference>
<comment type="caution">
    <text evidence="2">The sequence shown here is derived from an EMBL/GenBank/DDBJ whole genome shotgun (WGS) entry which is preliminary data.</text>
</comment>